<feature type="domain" description="CoA-binding" evidence="1">
    <location>
        <begin position="10"/>
        <end position="114"/>
    </location>
</feature>
<dbReference type="InterPro" id="IPR003781">
    <property type="entry name" value="CoA-bd"/>
</dbReference>
<evidence type="ECO:0000259" key="1">
    <source>
        <dbReference type="SMART" id="SM00881"/>
    </source>
</evidence>
<evidence type="ECO:0000313" key="3">
    <source>
        <dbReference type="Proteomes" id="UP000280434"/>
    </source>
</evidence>
<evidence type="ECO:0000313" key="2">
    <source>
        <dbReference type="EMBL" id="RKP45652.1"/>
    </source>
</evidence>
<dbReference type="RefSeq" id="WP_121280361.1">
    <property type="nucleotide sequence ID" value="NZ_RBZV01000009.1"/>
</dbReference>
<dbReference type="PANTHER" id="PTHR33303">
    <property type="entry name" value="CYTOPLASMIC PROTEIN-RELATED"/>
    <property type="match status" value="1"/>
</dbReference>
<dbReference type="PANTHER" id="PTHR33303:SF2">
    <property type="entry name" value="COA-BINDING DOMAIN-CONTAINING PROTEIN"/>
    <property type="match status" value="1"/>
</dbReference>
<proteinExistence type="predicted"/>
<dbReference type="AlphaFoldDB" id="A0A494X5P6"/>
<dbReference type="SUPFAM" id="SSF51735">
    <property type="entry name" value="NAD(P)-binding Rossmann-fold domains"/>
    <property type="match status" value="1"/>
</dbReference>
<comment type="caution">
    <text evidence="2">The sequence shown here is derived from an EMBL/GenBank/DDBJ whole genome shotgun (WGS) entry which is preliminary data.</text>
</comment>
<organism evidence="2 3">
    <name type="scientific">Trinickia fusca</name>
    <dbReference type="NCBI Taxonomy" id="2419777"/>
    <lineage>
        <taxon>Bacteria</taxon>
        <taxon>Pseudomonadati</taxon>
        <taxon>Pseudomonadota</taxon>
        <taxon>Betaproteobacteria</taxon>
        <taxon>Burkholderiales</taxon>
        <taxon>Burkholderiaceae</taxon>
        <taxon>Trinickia</taxon>
    </lineage>
</organism>
<dbReference type="InterPro" id="IPR036291">
    <property type="entry name" value="NAD(P)-bd_dom_sf"/>
</dbReference>
<dbReference type="EMBL" id="RBZV01000009">
    <property type="protein sequence ID" value="RKP45652.1"/>
    <property type="molecule type" value="Genomic_DNA"/>
</dbReference>
<accession>A0A494X5P6</accession>
<name>A0A494X5P6_9BURK</name>
<reference evidence="2 3" key="1">
    <citation type="submission" date="2018-10" db="EMBL/GenBank/DDBJ databases">
        <title>Paraburkholderia sp. 7MK8-2, isolated from soil.</title>
        <authorList>
            <person name="Gao Z.-H."/>
            <person name="Qiu L.-H."/>
        </authorList>
    </citation>
    <scope>NUCLEOTIDE SEQUENCE [LARGE SCALE GENOMIC DNA]</scope>
    <source>
        <strain evidence="2 3">7MK8-2</strain>
    </source>
</reference>
<protein>
    <submittedName>
        <fullName evidence="2">CoA-binding protein</fullName>
    </submittedName>
</protein>
<sequence>MNEPAVLERILKRDRVIAVVGLSSRPHRPSHSVSAYMQSHGYRIVPINPAYANDTAGVLGERCYATLLDAAHVLAEEGVAIDMVNVFRRPEEVLPVAEEAIRIGAKSLWLQLGVHNEEAAARAEAAGLDVAMDVCVKIEHARLLGATHRANAPAPRMPE</sequence>
<dbReference type="Gene3D" id="3.40.50.720">
    <property type="entry name" value="NAD(P)-binding Rossmann-like Domain"/>
    <property type="match status" value="1"/>
</dbReference>
<dbReference type="SMART" id="SM00881">
    <property type="entry name" value="CoA_binding"/>
    <property type="match status" value="1"/>
</dbReference>
<dbReference type="Pfam" id="PF13380">
    <property type="entry name" value="CoA_binding_2"/>
    <property type="match status" value="1"/>
</dbReference>
<gene>
    <name evidence="2" type="ORF">D7S89_19515</name>
</gene>
<dbReference type="OrthoDB" id="9804695at2"/>
<keyword evidence="3" id="KW-1185">Reference proteome</keyword>
<dbReference type="Proteomes" id="UP000280434">
    <property type="component" value="Unassembled WGS sequence"/>
</dbReference>